<feature type="region of interest" description="Disordered" evidence="1">
    <location>
        <begin position="82"/>
        <end position="157"/>
    </location>
</feature>
<feature type="compositionally biased region" description="Acidic residues" evidence="1">
    <location>
        <begin position="93"/>
        <end position="103"/>
    </location>
</feature>
<name>A0AA88N3K5_CHASR</name>
<dbReference type="InterPro" id="IPR049472">
    <property type="entry name" value="MRNIP_N"/>
</dbReference>
<evidence type="ECO:0000256" key="1">
    <source>
        <dbReference type="SAM" id="MobiDB-lite"/>
    </source>
</evidence>
<dbReference type="PANTHER" id="PTHR15863">
    <property type="entry name" value="MRN COMPLEX-INTERACTING PROTEIN"/>
    <property type="match status" value="1"/>
</dbReference>
<reference evidence="3" key="1">
    <citation type="submission" date="2023-07" db="EMBL/GenBank/DDBJ databases">
        <title>Chromosome-level Genome Assembly of Striped Snakehead (Channa striata).</title>
        <authorList>
            <person name="Liu H."/>
        </authorList>
    </citation>
    <scope>NUCLEOTIDE SEQUENCE</scope>
    <source>
        <strain evidence="3">Gz</strain>
        <tissue evidence="3">Muscle</tissue>
    </source>
</reference>
<dbReference type="GO" id="GO:0007095">
    <property type="term" value="P:mitotic G2 DNA damage checkpoint signaling"/>
    <property type="evidence" value="ECO:0007669"/>
    <property type="project" value="TreeGrafter"/>
</dbReference>
<dbReference type="EMBL" id="JAUPFM010000006">
    <property type="protein sequence ID" value="KAK2848696.1"/>
    <property type="molecule type" value="Genomic_DNA"/>
</dbReference>
<dbReference type="PANTHER" id="PTHR15863:SF2">
    <property type="entry name" value="MRN COMPLEX-INTERACTING PROTEIN"/>
    <property type="match status" value="1"/>
</dbReference>
<dbReference type="AlphaFoldDB" id="A0AA88N3K5"/>
<gene>
    <name evidence="3" type="ORF">Q5P01_008530</name>
</gene>
<keyword evidence="4" id="KW-1185">Reference proteome</keyword>
<organism evidence="3 4">
    <name type="scientific">Channa striata</name>
    <name type="common">Snakehead murrel</name>
    <name type="synonym">Ophicephalus striatus</name>
    <dbReference type="NCBI Taxonomy" id="64152"/>
    <lineage>
        <taxon>Eukaryota</taxon>
        <taxon>Metazoa</taxon>
        <taxon>Chordata</taxon>
        <taxon>Craniata</taxon>
        <taxon>Vertebrata</taxon>
        <taxon>Euteleostomi</taxon>
        <taxon>Actinopterygii</taxon>
        <taxon>Neopterygii</taxon>
        <taxon>Teleostei</taxon>
        <taxon>Neoteleostei</taxon>
        <taxon>Acanthomorphata</taxon>
        <taxon>Anabantaria</taxon>
        <taxon>Anabantiformes</taxon>
        <taxon>Channoidei</taxon>
        <taxon>Channidae</taxon>
        <taxon>Channa</taxon>
    </lineage>
</organism>
<dbReference type="GO" id="GO:0003682">
    <property type="term" value="F:chromatin binding"/>
    <property type="evidence" value="ECO:0007669"/>
    <property type="project" value="TreeGrafter"/>
</dbReference>
<feature type="compositionally biased region" description="Low complexity" evidence="1">
    <location>
        <begin position="146"/>
        <end position="157"/>
    </location>
</feature>
<evidence type="ECO:0000259" key="2">
    <source>
        <dbReference type="Pfam" id="PF15749"/>
    </source>
</evidence>
<evidence type="ECO:0000313" key="4">
    <source>
        <dbReference type="Proteomes" id="UP001187415"/>
    </source>
</evidence>
<accession>A0AA88N3K5</accession>
<feature type="domain" description="MRN complex-interacting protein N-terminal" evidence="2">
    <location>
        <begin position="7"/>
        <end position="124"/>
    </location>
</feature>
<feature type="compositionally biased region" description="Basic and acidic residues" evidence="1">
    <location>
        <begin position="126"/>
        <end position="135"/>
    </location>
</feature>
<sequence>MAQEFHVVRCFKCQCFQVQQVKKAKRWSCKLCGEKQSLLKEFGRGSGADCRRHVQKLNAMRGAVIEEQDQHTSSLWEQFEGAKEERNDQYLEPPEEVEVEEEQNVMMDRQPFHSNSMTDRKRKWSSRPEESKHSSLDSVRTPATSPPNKKSIPSPILSTGPVSRWAGFLTSDCKEGKRLNVGGVTDHSYSDTISRHHVSSMFESRDDFSVDDEFLTGARL</sequence>
<dbReference type="InterPro" id="IPR032739">
    <property type="entry name" value="MRNIP"/>
</dbReference>
<proteinExistence type="predicted"/>
<dbReference type="GO" id="GO:0005634">
    <property type="term" value="C:nucleus"/>
    <property type="evidence" value="ECO:0007669"/>
    <property type="project" value="TreeGrafter"/>
</dbReference>
<protein>
    <recommendedName>
        <fullName evidence="2">MRN complex-interacting protein N-terminal domain-containing protein</fullName>
    </recommendedName>
</protein>
<dbReference type="Proteomes" id="UP001187415">
    <property type="component" value="Unassembled WGS sequence"/>
</dbReference>
<evidence type="ECO:0000313" key="3">
    <source>
        <dbReference type="EMBL" id="KAK2848696.1"/>
    </source>
</evidence>
<comment type="caution">
    <text evidence="3">The sequence shown here is derived from an EMBL/GenBank/DDBJ whole genome shotgun (WGS) entry which is preliminary data.</text>
</comment>
<dbReference type="Pfam" id="PF15749">
    <property type="entry name" value="MRNIP"/>
    <property type="match status" value="1"/>
</dbReference>